<comment type="caution">
    <text evidence="13">The sequence shown here is derived from an EMBL/GenBank/DDBJ whole genome shotgun (WGS) entry which is preliminary data.</text>
</comment>
<dbReference type="PANTHER" id="PTHR35008:SF8">
    <property type="entry name" value="ALCOHOL DEHYDROGENASE CYTOCHROME C SUBUNIT"/>
    <property type="match status" value="1"/>
</dbReference>
<keyword evidence="2" id="KW-1003">Cell membrane</keyword>
<feature type="binding site" description="covalent" evidence="9">
    <location>
        <position position="48"/>
    </location>
    <ligand>
        <name>heme c</name>
        <dbReference type="ChEBI" id="CHEBI:61717"/>
        <label>1</label>
    </ligand>
</feature>
<evidence type="ECO:0000256" key="2">
    <source>
        <dbReference type="ARBA" id="ARBA00022475"/>
    </source>
</evidence>
<reference evidence="13 14" key="1">
    <citation type="submission" date="2020-04" db="EMBL/GenBank/DDBJ databases">
        <title>Paraburkholderia sp. RP-4-7 isolated from soil.</title>
        <authorList>
            <person name="Dahal R.H."/>
        </authorList>
    </citation>
    <scope>NUCLEOTIDE SEQUENCE [LARGE SCALE GENOMIC DNA]</scope>
    <source>
        <strain evidence="13 14">RP-4-7</strain>
    </source>
</reference>
<dbReference type="InterPro" id="IPR009056">
    <property type="entry name" value="Cyt_c-like_dom"/>
</dbReference>
<dbReference type="GO" id="GO:0005506">
    <property type="term" value="F:iron ion binding"/>
    <property type="evidence" value="ECO:0007669"/>
    <property type="project" value="InterPro"/>
</dbReference>
<dbReference type="AlphaFoldDB" id="A0A848IN78"/>
<dbReference type="PROSITE" id="PS51007">
    <property type="entry name" value="CYTC"/>
    <property type="match status" value="3"/>
</dbReference>
<feature type="binding site" description="covalent" evidence="9">
    <location>
        <position position="335"/>
    </location>
    <ligand>
        <name>heme c</name>
        <dbReference type="ChEBI" id="CHEBI:61717"/>
        <label>3</label>
    </ligand>
</feature>
<dbReference type="GO" id="GO:0020037">
    <property type="term" value="F:heme binding"/>
    <property type="evidence" value="ECO:0007669"/>
    <property type="project" value="InterPro"/>
</dbReference>
<evidence type="ECO:0000256" key="7">
    <source>
        <dbReference type="ARBA" id="ARBA00023004"/>
    </source>
</evidence>
<evidence type="ECO:0000313" key="13">
    <source>
        <dbReference type="EMBL" id="NMM03241.1"/>
    </source>
</evidence>
<dbReference type="InterPro" id="IPR036909">
    <property type="entry name" value="Cyt_c-like_dom_sf"/>
</dbReference>
<accession>A0A848IN78</accession>
<feature type="domain" description="Cytochrome c" evidence="12">
    <location>
        <begin position="322"/>
        <end position="410"/>
    </location>
</feature>
<keyword evidence="4 10" id="KW-0479">Metal-binding</keyword>
<evidence type="ECO:0000256" key="10">
    <source>
        <dbReference type="PIRSR" id="PIRSR000018-51"/>
    </source>
</evidence>
<feature type="binding site" description="covalent" evidence="9">
    <location>
        <position position="195"/>
    </location>
    <ligand>
        <name>heme c</name>
        <dbReference type="ChEBI" id="CHEBI:61717"/>
        <label>2</label>
    </ligand>
</feature>
<keyword evidence="5 11" id="KW-0732">Signal</keyword>
<keyword evidence="8" id="KW-0472">Membrane</keyword>
<dbReference type="InterPro" id="IPR014353">
    <property type="entry name" value="Membr-bd_ADH_cyt_c"/>
</dbReference>
<evidence type="ECO:0000256" key="3">
    <source>
        <dbReference type="ARBA" id="ARBA00022617"/>
    </source>
</evidence>
<evidence type="ECO:0000256" key="11">
    <source>
        <dbReference type="SAM" id="SignalP"/>
    </source>
</evidence>
<gene>
    <name evidence="13" type="ORF">HHL24_35740</name>
</gene>
<dbReference type="PANTHER" id="PTHR35008">
    <property type="entry name" value="BLL4482 PROTEIN-RELATED"/>
    <property type="match status" value="1"/>
</dbReference>
<feature type="signal peptide" evidence="11">
    <location>
        <begin position="1"/>
        <end position="23"/>
    </location>
</feature>
<dbReference type="SUPFAM" id="SSF46626">
    <property type="entry name" value="Cytochrome c"/>
    <property type="match status" value="3"/>
</dbReference>
<dbReference type="PIRSF" id="PIRSF000018">
    <property type="entry name" value="Mb_ADH_cyt_c"/>
    <property type="match status" value="1"/>
</dbReference>
<feature type="binding site" description="covalent" evidence="9">
    <location>
        <position position="192"/>
    </location>
    <ligand>
        <name>heme c</name>
        <dbReference type="ChEBI" id="CHEBI:61717"/>
        <label>2</label>
    </ligand>
</feature>
<dbReference type="GO" id="GO:0009055">
    <property type="term" value="F:electron transfer activity"/>
    <property type="evidence" value="ECO:0007669"/>
    <property type="project" value="InterPro"/>
</dbReference>
<evidence type="ECO:0000313" key="14">
    <source>
        <dbReference type="Proteomes" id="UP000544134"/>
    </source>
</evidence>
<organism evidence="13 14">
    <name type="scientific">Paraburkholderia polaris</name>
    <dbReference type="NCBI Taxonomy" id="2728848"/>
    <lineage>
        <taxon>Bacteria</taxon>
        <taxon>Pseudomonadati</taxon>
        <taxon>Pseudomonadota</taxon>
        <taxon>Betaproteobacteria</taxon>
        <taxon>Burkholderiales</taxon>
        <taxon>Burkholderiaceae</taxon>
        <taxon>Paraburkholderia</taxon>
    </lineage>
</organism>
<evidence type="ECO:0000256" key="5">
    <source>
        <dbReference type="ARBA" id="ARBA00022729"/>
    </source>
</evidence>
<feature type="domain" description="Cytochrome c" evidence="12">
    <location>
        <begin position="31"/>
        <end position="134"/>
    </location>
</feature>
<keyword evidence="6" id="KW-0677">Repeat</keyword>
<keyword evidence="14" id="KW-1185">Reference proteome</keyword>
<dbReference type="RefSeq" id="WP_169489992.1">
    <property type="nucleotide sequence ID" value="NZ_JABBGJ010000050.1"/>
</dbReference>
<dbReference type="Gene3D" id="1.10.760.10">
    <property type="entry name" value="Cytochrome c-like domain"/>
    <property type="match status" value="3"/>
</dbReference>
<comment type="cofactor">
    <cofactor evidence="9">
        <name>heme c</name>
        <dbReference type="ChEBI" id="CHEBI:61717"/>
    </cofactor>
    <text evidence="9">Binds 3 heme c groups covalently per subunit.</text>
</comment>
<feature type="binding site" description="axial binding residue" evidence="10">
    <location>
        <position position="49"/>
    </location>
    <ligand>
        <name>heme c</name>
        <dbReference type="ChEBI" id="CHEBI:61717"/>
        <label>1</label>
    </ligand>
    <ligandPart>
        <name>Fe</name>
        <dbReference type="ChEBI" id="CHEBI:18248"/>
    </ligandPart>
</feature>
<dbReference type="GO" id="GO:0005886">
    <property type="term" value="C:plasma membrane"/>
    <property type="evidence" value="ECO:0007669"/>
    <property type="project" value="UniProtKB-SubCell"/>
</dbReference>
<feature type="domain" description="Cytochrome c" evidence="12">
    <location>
        <begin position="177"/>
        <end position="291"/>
    </location>
</feature>
<feature type="binding site" description="axial binding residue" evidence="10">
    <location>
        <position position="339"/>
    </location>
    <ligand>
        <name>heme c</name>
        <dbReference type="ChEBI" id="CHEBI:61717"/>
        <label>3</label>
    </ligand>
    <ligandPart>
        <name>Fe</name>
        <dbReference type="ChEBI" id="CHEBI:18248"/>
    </ligandPart>
</feature>
<evidence type="ECO:0000256" key="8">
    <source>
        <dbReference type="ARBA" id="ARBA00023136"/>
    </source>
</evidence>
<feature type="chain" id="PRO_5032810833" evidence="11">
    <location>
        <begin position="24"/>
        <end position="431"/>
    </location>
</feature>
<feature type="binding site" description="covalent" evidence="9">
    <location>
        <position position="338"/>
    </location>
    <ligand>
        <name>heme c</name>
        <dbReference type="ChEBI" id="CHEBI:61717"/>
        <label>3</label>
    </ligand>
</feature>
<dbReference type="PROSITE" id="PS51257">
    <property type="entry name" value="PROKAR_LIPOPROTEIN"/>
    <property type="match status" value="1"/>
</dbReference>
<dbReference type="Proteomes" id="UP000544134">
    <property type="component" value="Unassembled WGS sequence"/>
</dbReference>
<keyword evidence="3 9" id="KW-0349">Heme</keyword>
<name>A0A848IN78_9BURK</name>
<feature type="binding site" description="axial binding residue" evidence="10">
    <location>
        <position position="196"/>
    </location>
    <ligand>
        <name>heme c</name>
        <dbReference type="ChEBI" id="CHEBI:61717"/>
        <label>2</label>
    </ligand>
    <ligandPart>
        <name>Fe</name>
        <dbReference type="ChEBI" id="CHEBI:18248"/>
    </ligandPart>
</feature>
<protein>
    <submittedName>
        <fullName evidence="13">C-type cytochrome</fullName>
    </submittedName>
</protein>
<sequence length="431" mass="46191">MSSRCLRFLIAPLIALSCQLAVGASSAPSADQIEAGKYLAIAADCIACHTVAGGKPYAGGLPMPLPMGNIYSSNITPDKATGIGNYSLDDFKKVLRKGVTPDGRNLYPAMPYPSYTKLSDQDIAGLYAYFMHGVEPVKQPNRAPSFPWPLTMRWPLKIWNLLFLDEGAYVARPYRDAQWNRGAYLVQGAAHCGTCHTPRGIGMQEKAYDEAGSGYLAGAELGGWQAFNITSDRNAGVGIWTTQQIVQYLRTGNVPGRAQAAGPMGEAVEHSFSKLADSDLTAIAAYIRTVPAATGLDRKPRSEQGRPADSYVAIRTSASMHSPVPDGAVLYLNHCASCHGMMGMGTKDGFFPSMLKNSSVGTTSARNLIQVILHGASVNNGATHYFMPAFQTELSDDDVVKLVDYLSNQFGNGELRASDSDIAKARTAPAH</sequence>
<keyword evidence="7 10" id="KW-0408">Iron</keyword>
<dbReference type="InterPro" id="IPR051459">
    <property type="entry name" value="Cytochrome_c-type_DH"/>
</dbReference>
<dbReference type="GO" id="GO:0016614">
    <property type="term" value="F:oxidoreductase activity, acting on CH-OH group of donors"/>
    <property type="evidence" value="ECO:0007669"/>
    <property type="project" value="InterPro"/>
</dbReference>
<dbReference type="EMBL" id="JABBGJ010000050">
    <property type="protein sequence ID" value="NMM03241.1"/>
    <property type="molecule type" value="Genomic_DNA"/>
</dbReference>
<evidence type="ECO:0000256" key="1">
    <source>
        <dbReference type="ARBA" id="ARBA00004236"/>
    </source>
</evidence>
<evidence type="ECO:0000256" key="6">
    <source>
        <dbReference type="ARBA" id="ARBA00022737"/>
    </source>
</evidence>
<evidence type="ECO:0000256" key="9">
    <source>
        <dbReference type="PIRSR" id="PIRSR000018-50"/>
    </source>
</evidence>
<evidence type="ECO:0000259" key="12">
    <source>
        <dbReference type="PROSITE" id="PS51007"/>
    </source>
</evidence>
<feature type="binding site" description="covalent" evidence="9">
    <location>
        <position position="45"/>
    </location>
    <ligand>
        <name>heme c</name>
        <dbReference type="ChEBI" id="CHEBI:61717"/>
        <label>1</label>
    </ligand>
</feature>
<comment type="subcellular location">
    <subcellularLocation>
        <location evidence="1">Cell membrane</location>
    </subcellularLocation>
</comment>
<dbReference type="Pfam" id="PF13442">
    <property type="entry name" value="Cytochrome_CBB3"/>
    <property type="match status" value="1"/>
</dbReference>
<proteinExistence type="predicted"/>
<evidence type="ECO:0000256" key="4">
    <source>
        <dbReference type="ARBA" id="ARBA00022723"/>
    </source>
</evidence>
<dbReference type="Pfam" id="PF00034">
    <property type="entry name" value="Cytochrom_C"/>
    <property type="match status" value="2"/>
</dbReference>